<dbReference type="RefSeq" id="WP_258790424.1">
    <property type="nucleotide sequence ID" value="NZ_JANUGQ010000030.1"/>
</dbReference>
<evidence type="ECO:0000313" key="2">
    <source>
        <dbReference type="Proteomes" id="UP001431313"/>
    </source>
</evidence>
<sequence length="208" mass="22581">MSTGFPVIASIVEGHGEQKALRGLLQRLIPHLLPGSYAEVQSPHRVPRDRMLKRDPLAQALTVVMARSPRPTGVLVLLDADDDCAVGLARQLRQHARETHAHVPLVAVAAVREFEAWFLAGATGLAGVAGLPDGLVPPPAPETIRGAKEWLTRQMPRGASYQETAHQPSFVQRFDLDAARSGAPSFDKLCRDVEFLITGKTPGRDTQH</sequence>
<organism evidence="1 2">
    <name type="scientific">Streptomyces pyxinae</name>
    <dbReference type="NCBI Taxonomy" id="2970734"/>
    <lineage>
        <taxon>Bacteria</taxon>
        <taxon>Bacillati</taxon>
        <taxon>Actinomycetota</taxon>
        <taxon>Actinomycetes</taxon>
        <taxon>Kitasatosporales</taxon>
        <taxon>Streptomycetaceae</taxon>
        <taxon>Streptomyces</taxon>
    </lineage>
</organism>
<gene>
    <name evidence="1" type="ORF">NX801_26375</name>
</gene>
<comment type="caution">
    <text evidence="1">The sequence shown here is derived from an EMBL/GenBank/DDBJ whole genome shotgun (WGS) entry which is preliminary data.</text>
</comment>
<proteinExistence type="predicted"/>
<reference evidence="1" key="1">
    <citation type="submission" date="2022-08" db="EMBL/GenBank/DDBJ databases">
        <authorList>
            <person name="Somphong A."/>
            <person name="Phongsopitanun W."/>
        </authorList>
    </citation>
    <scope>NUCLEOTIDE SEQUENCE</scope>
    <source>
        <strain evidence="1">LP05-1</strain>
    </source>
</reference>
<keyword evidence="2" id="KW-1185">Reference proteome</keyword>
<dbReference type="InterPro" id="IPR025455">
    <property type="entry name" value="DUF4276"/>
</dbReference>
<dbReference type="EMBL" id="JANUGQ010000030">
    <property type="protein sequence ID" value="MCS0639106.1"/>
    <property type="molecule type" value="Genomic_DNA"/>
</dbReference>
<accession>A0ABT2CQZ6</accession>
<evidence type="ECO:0000313" key="1">
    <source>
        <dbReference type="EMBL" id="MCS0639106.1"/>
    </source>
</evidence>
<dbReference type="Proteomes" id="UP001431313">
    <property type="component" value="Unassembled WGS sequence"/>
</dbReference>
<dbReference type="Pfam" id="PF14103">
    <property type="entry name" value="DUF4276"/>
    <property type="match status" value="1"/>
</dbReference>
<protein>
    <submittedName>
        <fullName evidence="1">DUF4276 family protein</fullName>
    </submittedName>
</protein>
<name>A0ABT2CQZ6_9ACTN</name>